<dbReference type="Proteomes" id="UP000527355">
    <property type="component" value="Unassembled WGS sequence"/>
</dbReference>
<feature type="compositionally biased region" description="Polar residues" evidence="1">
    <location>
        <begin position="43"/>
        <end position="69"/>
    </location>
</feature>
<protein>
    <submittedName>
        <fullName evidence="2">Actin binding LIM protein family member 2</fullName>
    </submittedName>
</protein>
<comment type="caution">
    <text evidence="2">The sequence shown here is derived from an EMBL/GenBank/DDBJ whole genome shotgun (WGS) entry which is preliminary data.</text>
</comment>
<evidence type="ECO:0000313" key="2">
    <source>
        <dbReference type="EMBL" id="KAF6385793.1"/>
    </source>
</evidence>
<name>A0A7J8AGW9_MYOMY</name>
<evidence type="ECO:0000256" key="1">
    <source>
        <dbReference type="SAM" id="MobiDB-lite"/>
    </source>
</evidence>
<organism evidence="2 3">
    <name type="scientific">Myotis myotis</name>
    <name type="common">Greater mouse-eared bat</name>
    <name type="synonym">Vespertilio myotis</name>
    <dbReference type="NCBI Taxonomy" id="51298"/>
    <lineage>
        <taxon>Eukaryota</taxon>
        <taxon>Metazoa</taxon>
        <taxon>Chordata</taxon>
        <taxon>Craniata</taxon>
        <taxon>Vertebrata</taxon>
        <taxon>Euteleostomi</taxon>
        <taxon>Mammalia</taxon>
        <taxon>Eutheria</taxon>
        <taxon>Laurasiatheria</taxon>
        <taxon>Chiroptera</taxon>
        <taxon>Yangochiroptera</taxon>
        <taxon>Vespertilionidae</taxon>
        <taxon>Myotis</taxon>
    </lineage>
</organism>
<feature type="region of interest" description="Disordered" evidence="1">
    <location>
        <begin position="27"/>
        <end position="91"/>
    </location>
</feature>
<evidence type="ECO:0000313" key="3">
    <source>
        <dbReference type="Proteomes" id="UP000527355"/>
    </source>
</evidence>
<dbReference type="AlphaFoldDB" id="A0A7J8AGW9"/>
<keyword evidence="3" id="KW-1185">Reference proteome</keyword>
<accession>A0A7J8AGW9</accession>
<proteinExistence type="predicted"/>
<reference evidence="2 3" key="1">
    <citation type="journal article" date="2020" name="Nature">
        <title>Six reference-quality genomes reveal evolution of bat adaptations.</title>
        <authorList>
            <person name="Jebb D."/>
            <person name="Huang Z."/>
            <person name="Pippel M."/>
            <person name="Hughes G.M."/>
            <person name="Lavrichenko K."/>
            <person name="Devanna P."/>
            <person name="Winkler S."/>
            <person name="Jermiin L.S."/>
            <person name="Skirmuntt E.C."/>
            <person name="Katzourakis A."/>
            <person name="Burkitt-Gray L."/>
            <person name="Ray D.A."/>
            <person name="Sullivan K.A.M."/>
            <person name="Roscito J.G."/>
            <person name="Kirilenko B.M."/>
            <person name="Davalos L.M."/>
            <person name="Corthals A.P."/>
            <person name="Power M.L."/>
            <person name="Jones G."/>
            <person name="Ransome R.D."/>
            <person name="Dechmann D.K.N."/>
            <person name="Locatelli A.G."/>
            <person name="Puechmaille S.J."/>
            <person name="Fedrigo O."/>
            <person name="Jarvis E.D."/>
            <person name="Hiller M."/>
            <person name="Vernes S.C."/>
            <person name="Myers E.W."/>
            <person name="Teeling E.C."/>
        </authorList>
    </citation>
    <scope>NUCLEOTIDE SEQUENCE [LARGE SCALE GENOMIC DNA]</scope>
    <source>
        <strain evidence="2">MMyoMyo1</strain>
        <tissue evidence="2">Flight muscle</tissue>
    </source>
</reference>
<sequence>MLCSAPPALRCLRFGLEAVKVAAAPPASRCCPTAGRPPPTSRLRATSTSQTLASKITFTGSRPSTSSTLRGAWMGRTGVPTRTAGSRRAAG</sequence>
<dbReference type="EMBL" id="JABWUV010000001">
    <property type="protein sequence ID" value="KAF6385793.1"/>
    <property type="molecule type" value="Genomic_DNA"/>
</dbReference>
<gene>
    <name evidence="2" type="ORF">mMyoMyo1_000103</name>
</gene>